<sequence length="18" mass="2017">MEGVHKGPRYSDDPDSVQ</sequence>
<organism evidence="1">
    <name type="scientific">Brassica napus</name>
    <name type="common">Rape</name>
    <dbReference type="NCBI Taxonomy" id="3708"/>
    <lineage>
        <taxon>Eukaryota</taxon>
        <taxon>Viridiplantae</taxon>
        <taxon>Streptophyta</taxon>
        <taxon>Embryophyta</taxon>
        <taxon>Tracheophyta</taxon>
        <taxon>Spermatophyta</taxon>
        <taxon>Magnoliopsida</taxon>
        <taxon>eudicotyledons</taxon>
        <taxon>Gunneridae</taxon>
        <taxon>Pentapetalae</taxon>
        <taxon>rosids</taxon>
        <taxon>malvids</taxon>
        <taxon>Brassicales</taxon>
        <taxon>Brassicaceae</taxon>
        <taxon>Brassiceae</taxon>
        <taxon>Brassica</taxon>
    </lineage>
</organism>
<protein>
    <submittedName>
        <fullName evidence="1">SLL1a</fullName>
    </submittedName>
</protein>
<dbReference type="PIR" id="T08159">
    <property type="entry name" value="T08159"/>
</dbReference>
<name>Q96345_BRANA</name>
<reference evidence="1" key="1">
    <citation type="journal article" date="1996" name="Plant Cell">
        <title>Molecular characterization of the S locus in two self-incompatible Brassica napus lines.</title>
        <authorList>
            <person name="Yu K."/>
            <person name="Schafer U."/>
            <person name="Glavin T.L."/>
            <person name="Goring D.R."/>
            <person name="Rothstein S.J."/>
        </authorList>
    </citation>
    <scope>NUCLEOTIDE SEQUENCE</scope>
</reference>
<evidence type="ECO:0000313" key="1">
    <source>
        <dbReference type="EMBL" id="AAB49421.1"/>
    </source>
</evidence>
<dbReference type="AlphaFoldDB" id="Q96345"/>
<accession>Q96345</accession>
<proteinExistence type="evidence at transcript level"/>
<dbReference type="EMBL" id="U66192">
    <property type="protein sequence ID" value="AAB49421.1"/>
    <property type="molecule type" value="mRNA"/>
</dbReference>